<evidence type="ECO:0000313" key="2">
    <source>
        <dbReference type="EMBL" id="QIP14291.1"/>
    </source>
</evidence>
<dbReference type="SUPFAM" id="SSF53649">
    <property type="entry name" value="Alkaline phosphatase-like"/>
    <property type="match status" value="1"/>
</dbReference>
<gene>
    <name evidence="2" type="ORF">G8759_17545</name>
</gene>
<keyword evidence="3" id="KW-1185">Reference proteome</keyword>
<keyword evidence="1" id="KW-0732">Signal</keyword>
<dbReference type="AlphaFoldDB" id="A0A6G9AP82"/>
<evidence type="ECO:0000256" key="1">
    <source>
        <dbReference type="SAM" id="SignalP"/>
    </source>
</evidence>
<protein>
    <submittedName>
        <fullName evidence="2">Phosphoglyceromutase</fullName>
    </submittedName>
</protein>
<dbReference type="KEGG" id="spib:G8759_17545"/>
<feature type="signal peptide" evidence="1">
    <location>
        <begin position="1"/>
        <end position="18"/>
    </location>
</feature>
<dbReference type="Pfam" id="PF01663">
    <property type="entry name" value="Phosphodiest"/>
    <property type="match status" value="1"/>
</dbReference>
<proteinExistence type="predicted"/>
<dbReference type="InterPro" id="IPR002591">
    <property type="entry name" value="Phosphodiest/P_Trfase"/>
</dbReference>
<dbReference type="Proteomes" id="UP000501802">
    <property type="component" value="Chromosome"/>
</dbReference>
<dbReference type="RefSeq" id="WP_167210179.1">
    <property type="nucleotide sequence ID" value="NZ_CP050063.1"/>
</dbReference>
<dbReference type="Gene3D" id="3.40.720.10">
    <property type="entry name" value="Alkaline Phosphatase, subunit A"/>
    <property type="match status" value="1"/>
</dbReference>
<organism evidence="2 3">
    <name type="scientific">Spirosoma aureum</name>
    <dbReference type="NCBI Taxonomy" id="2692134"/>
    <lineage>
        <taxon>Bacteria</taxon>
        <taxon>Pseudomonadati</taxon>
        <taxon>Bacteroidota</taxon>
        <taxon>Cytophagia</taxon>
        <taxon>Cytophagales</taxon>
        <taxon>Cytophagaceae</taxon>
        <taxon>Spirosoma</taxon>
    </lineage>
</organism>
<sequence length="360" mass="40148">MRLTLCLLVLLFSSPVIAQPAQNIVLVTLDGVRWQEIFNGADSTLLFDPVYSRDTATAKKQFWAVAPTERRKKLTPFLWNTIGQQGQLYGNRQLGSRVNVSNPHWFSYPGYNEILSGYADDRIKSNDKIDNPNETVLEFLNKQPGLTGKVAVFSSWDVIEAAVNEKRTGIYASSANEPTQAHSATDSLLRDITTLYPREFGDGVRADFLTYFSARQYVKQNQPRVLFLSFDETDDLAHAGQYLDHLRMVQSIDGYLADLWKLLQGMPQYAGKTAMLVTTDHGRGHTPKARWKDHGTKTADSYQIWMAAMGAGVASTGEQKNGPVLFQNQIAATLAQLLGMEFKSDHPVGKPVEGIISKSR</sequence>
<accession>A0A6G9AP82</accession>
<feature type="chain" id="PRO_5026264308" evidence="1">
    <location>
        <begin position="19"/>
        <end position="360"/>
    </location>
</feature>
<reference evidence="2 3" key="1">
    <citation type="submission" date="2020-03" db="EMBL/GenBank/DDBJ databases">
        <authorList>
            <person name="Kim M.K."/>
        </authorList>
    </citation>
    <scope>NUCLEOTIDE SEQUENCE [LARGE SCALE GENOMIC DNA]</scope>
    <source>
        <strain evidence="2 3">BT328</strain>
    </source>
</reference>
<name>A0A6G9AP82_9BACT</name>
<dbReference type="EMBL" id="CP050063">
    <property type="protein sequence ID" value="QIP14291.1"/>
    <property type="molecule type" value="Genomic_DNA"/>
</dbReference>
<evidence type="ECO:0000313" key="3">
    <source>
        <dbReference type="Proteomes" id="UP000501802"/>
    </source>
</evidence>
<dbReference type="InterPro" id="IPR017850">
    <property type="entry name" value="Alkaline_phosphatase_core_sf"/>
</dbReference>